<protein>
    <submittedName>
        <fullName evidence="1">Uncharacterized protein</fullName>
    </submittedName>
</protein>
<proteinExistence type="predicted"/>
<sequence>MPSVTAQSAANIARVEVYSQYRDMLIQYLFVSKAQRYLLQVETLELVSDQVLRRQLTDRRHHLANRQAKLDAALAGLMSNPLIDHRNTGTRSTGAGGGWAAGIRAPTSRLVDRQPSANYEPMPPVVEAVDCGYDFGTATGEGDWLISSTPSTNINGLPMVGAVDIHGNPYGYTALDSNNGF</sequence>
<dbReference type="RefSeq" id="WP_224078076.1">
    <property type="nucleotide sequence ID" value="NZ_CAJZAI010000001.1"/>
</dbReference>
<dbReference type="Proteomes" id="UP000727654">
    <property type="component" value="Unassembled WGS sequence"/>
</dbReference>
<comment type="caution">
    <text evidence="1">The sequence shown here is derived from an EMBL/GenBank/DDBJ whole genome shotgun (WGS) entry which is preliminary data.</text>
</comment>
<keyword evidence="2" id="KW-1185">Reference proteome</keyword>
<organism evidence="1 2">
    <name type="scientific">Cupriavidus laharis</name>
    <dbReference type="NCBI Taxonomy" id="151654"/>
    <lineage>
        <taxon>Bacteria</taxon>
        <taxon>Pseudomonadati</taxon>
        <taxon>Pseudomonadota</taxon>
        <taxon>Betaproteobacteria</taxon>
        <taxon>Burkholderiales</taxon>
        <taxon>Burkholderiaceae</taxon>
        <taxon>Cupriavidus</taxon>
    </lineage>
</organism>
<reference evidence="1 2" key="1">
    <citation type="submission" date="2021-08" db="EMBL/GenBank/DDBJ databases">
        <authorList>
            <person name="Peeters C."/>
        </authorList>
    </citation>
    <scope>NUCLEOTIDE SEQUENCE [LARGE SCALE GENOMIC DNA]</scope>
    <source>
        <strain evidence="1 2">LMG 23992</strain>
    </source>
</reference>
<name>A0ABM8WD30_9BURK</name>
<evidence type="ECO:0000313" key="2">
    <source>
        <dbReference type="Proteomes" id="UP000727654"/>
    </source>
</evidence>
<accession>A0ABM8WD30</accession>
<dbReference type="EMBL" id="CAJZAI010000001">
    <property type="protein sequence ID" value="CAG9165218.1"/>
    <property type="molecule type" value="Genomic_DNA"/>
</dbReference>
<gene>
    <name evidence="1" type="ORF">LMG23992_00362</name>
</gene>
<evidence type="ECO:0000313" key="1">
    <source>
        <dbReference type="EMBL" id="CAG9165218.1"/>
    </source>
</evidence>